<evidence type="ECO:0000313" key="1">
    <source>
        <dbReference type="EMBL" id="KKM60322.1"/>
    </source>
</evidence>
<comment type="caution">
    <text evidence="1">The sequence shown here is derived from an EMBL/GenBank/DDBJ whole genome shotgun (WGS) entry which is preliminary data.</text>
</comment>
<accession>A0A0F9LTB6</accession>
<proteinExistence type="predicted"/>
<gene>
    <name evidence="1" type="ORF">LCGC14_1543010</name>
</gene>
<dbReference type="EMBL" id="LAZR01011699">
    <property type="protein sequence ID" value="KKM60322.1"/>
    <property type="molecule type" value="Genomic_DNA"/>
</dbReference>
<protein>
    <submittedName>
        <fullName evidence="1">Uncharacterized protein</fullName>
    </submittedName>
</protein>
<name>A0A0F9LTB6_9ZZZZ</name>
<reference evidence="1" key="1">
    <citation type="journal article" date="2015" name="Nature">
        <title>Complex archaea that bridge the gap between prokaryotes and eukaryotes.</title>
        <authorList>
            <person name="Spang A."/>
            <person name="Saw J.H."/>
            <person name="Jorgensen S.L."/>
            <person name="Zaremba-Niedzwiedzka K."/>
            <person name="Martijn J."/>
            <person name="Lind A.E."/>
            <person name="van Eijk R."/>
            <person name="Schleper C."/>
            <person name="Guy L."/>
            <person name="Ettema T.J."/>
        </authorList>
    </citation>
    <scope>NUCLEOTIDE SEQUENCE</scope>
</reference>
<dbReference type="AlphaFoldDB" id="A0A0F9LTB6"/>
<organism evidence="1">
    <name type="scientific">marine sediment metagenome</name>
    <dbReference type="NCBI Taxonomy" id="412755"/>
    <lineage>
        <taxon>unclassified sequences</taxon>
        <taxon>metagenomes</taxon>
        <taxon>ecological metagenomes</taxon>
    </lineage>
</organism>
<sequence>MNECYNCKKTVVFTHVDKYHRFTPLCIECYHNDEIREKTKMLWDEAEKLKLIPDFVEPTEEHIKKIEEYLKSE</sequence>